<evidence type="ECO:0000313" key="1">
    <source>
        <dbReference type="EMBL" id="KAF4088705.1"/>
    </source>
</evidence>
<gene>
    <name evidence="1" type="ORF">AMELA_G00057590</name>
</gene>
<dbReference type="EMBL" id="JAAGNN010000005">
    <property type="protein sequence ID" value="KAF4088705.1"/>
    <property type="molecule type" value="Genomic_DNA"/>
</dbReference>
<dbReference type="Proteomes" id="UP000593565">
    <property type="component" value="Unassembled WGS sequence"/>
</dbReference>
<sequence>FFYNSYCNSNAAAITSFNNITDNYKRFKGETCRSLINKKLQLLECCCGIRIPLGDHCFRKIITVGDVNSNSASSHHPISQCFTVTAHHTLWVINAGYFQQPHHLF</sequence>
<organism evidence="1 2">
    <name type="scientific">Ameiurus melas</name>
    <name type="common">Black bullhead</name>
    <name type="synonym">Silurus melas</name>
    <dbReference type="NCBI Taxonomy" id="219545"/>
    <lineage>
        <taxon>Eukaryota</taxon>
        <taxon>Metazoa</taxon>
        <taxon>Chordata</taxon>
        <taxon>Craniata</taxon>
        <taxon>Vertebrata</taxon>
        <taxon>Euteleostomi</taxon>
        <taxon>Actinopterygii</taxon>
        <taxon>Neopterygii</taxon>
        <taxon>Teleostei</taxon>
        <taxon>Ostariophysi</taxon>
        <taxon>Siluriformes</taxon>
        <taxon>Ictaluridae</taxon>
        <taxon>Ameiurus</taxon>
    </lineage>
</organism>
<accession>A0A7J6B159</accession>
<comment type="caution">
    <text evidence="1">The sequence shown here is derived from an EMBL/GenBank/DDBJ whole genome shotgun (WGS) entry which is preliminary data.</text>
</comment>
<protein>
    <submittedName>
        <fullName evidence="1">Uncharacterized protein</fullName>
    </submittedName>
</protein>
<evidence type="ECO:0000313" key="2">
    <source>
        <dbReference type="Proteomes" id="UP000593565"/>
    </source>
</evidence>
<proteinExistence type="predicted"/>
<name>A0A7J6B159_AMEME</name>
<dbReference type="AlphaFoldDB" id="A0A7J6B159"/>
<feature type="non-terminal residue" evidence="1">
    <location>
        <position position="1"/>
    </location>
</feature>
<reference evidence="1 2" key="1">
    <citation type="submission" date="2020-02" db="EMBL/GenBank/DDBJ databases">
        <title>A chromosome-scale genome assembly of the black bullhead catfish (Ameiurus melas).</title>
        <authorList>
            <person name="Wen M."/>
            <person name="Zham M."/>
            <person name="Cabau C."/>
            <person name="Klopp C."/>
            <person name="Donnadieu C."/>
            <person name="Roques C."/>
            <person name="Bouchez O."/>
            <person name="Lampietro C."/>
            <person name="Jouanno E."/>
            <person name="Herpin A."/>
            <person name="Louis A."/>
            <person name="Berthelot C."/>
            <person name="Parey E."/>
            <person name="Roest-Crollius H."/>
            <person name="Braasch I."/>
            <person name="Postlethwait J."/>
            <person name="Robinson-Rechavi M."/>
            <person name="Echchiki A."/>
            <person name="Begum T."/>
            <person name="Montfort J."/>
            <person name="Schartl M."/>
            <person name="Bobe J."/>
            <person name="Guiguen Y."/>
        </authorList>
    </citation>
    <scope>NUCLEOTIDE SEQUENCE [LARGE SCALE GENOMIC DNA]</scope>
    <source>
        <strain evidence="1">M_S1</strain>
        <tissue evidence="1">Blood</tissue>
    </source>
</reference>
<keyword evidence="2" id="KW-1185">Reference proteome</keyword>